<keyword evidence="7" id="KW-0547">Nucleotide-binding</keyword>
<evidence type="ECO:0000256" key="10">
    <source>
        <dbReference type="ARBA" id="ARBA00022833"/>
    </source>
</evidence>
<feature type="domain" description="Zinc-hook" evidence="20">
    <location>
        <begin position="639"/>
        <end position="737"/>
    </location>
</feature>
<dbReference type="PROSITE" id="PS51131">
    <property type="entry name" value="ZN_HOOK"/>
    <property type="match status" value="1"/>
</dbReference>
<comment type="catalytic activity">
    <reaction evidence="17">
        <text>ATP + H2O = ADP + phosphate + H(+)</text>
        <dbReference type="Rhea" id="RHEA:13065"/>
        <dbReference type="ChEBI" id="CHEBI:15377"/>
        <dbReference type="ChEBI" id="CHEBI:15378"/>
        <dbReference type="ChEBI" id="CHEBI:30616"/>
        <dbReference type="ChEBI" id="CHEBI:43474"/>
        <dbReference type="ChEBI" id="CHEBI:456216"/>
    </reaction>
</comment>
<protein>
    <recommendedName>
        <fullName evidence="20">Zinc-hook domain-containing protein</fullName>
    </recommendedName>
</protein>
<name>A0A0L8GKX7_OCTBM</name>
<dbReference type="STRING" id="37653.A0A0L8GKX7"/>
<evidence type="ECO:0000256" key="14">
    <source>
        <dbReference type="ARBA" id="ARBA00023204"/>
    </source>
</evidence>
<keyword evidence="12" id="KW-0460">Magnesium</keyword>
<dbReference type="GO" id="GO:0046872">
    <property type="term" value="F:metal ion binding"/>
    <property type="evidence" value="ECO:0007669"/>
    <property type="project" value="UniProtKB-UniRule"/>
</dbReference>
<keyword evidence="15" id="KW-0539">Nucleus</keyword>
<feature type="coiled-coil region" evidence="19">
    <location>
        <begin position="475"/>
        <end position="532"/>
    </location>
</feature>
<evidence type="ECO:0000256" key="9">
    <source>
        <dbReference type="ARBA" id="ARBA00022801"/>
    </source>
</evidence>
<evidence type="ECO:0000256" key="18">
    <source>
        <dbReference type="PROSITE-ProRule" id="PRU00471"/>
    </source>
</evidence>
<evidence type="ECO:0000256" key="8">
    <source>
        <dbReference type="ARBA" id="ARBA00022763"/>
    </source>
</evidence>
<dbReference type="KEGG" id="obi:106876178"/>
<keyword evidence="14" id="KW-0234">DNA repair</keyword>
<dbReference type="OMA" id="FSDYYYR"/>
<feature type="binding site" evidence="18">
    <location>
        <position position="687"/>
    </location>
    <ligand>
        <name>Zn(2+)</name>
        <dbReference type="ChEBI" id="CHEBI:29105"/>
    </ligand>
</feature>
<dbReference type="EMBL" id="KQ421376">
    <property type="protein sequence ID" value="KOF77598.1"/>
    <property type="molecule type" value="Genomic_DNA"/>
</dbReference>
<dbReference type="GO" id="GO:0000794">
    <property type="term" value="C:condensed nuclear chromosome"/>
    <property type="evidence" value="ECO:0007669"/>
    <property type="project" value="TreeGrafter"/>
</dbReference>
<evidence type="ECO:0000256" key="16">
    <source>
        <dbReference type="ARBA" id="ARBA00023254"/>
    </source>
</evidence>
<reference evidence="21" key="1">
    <citation type="submission" date="2015-07" db="EMBL/GenBank/DDBJ databases">
        <title>MeaNS - Measles Nucleotide Surveillance Program.</title>
        <authorList>
            <person name="Tran T."/>
            <person name="Druce J."/>
        </authorList>
    </citation>
    <scope>NUCLEOTIDE SEQUENCE</scope>
    <source>
        <strain evidence="21">UCB-OBI-ISO-001</strain>
        <tissue evidence="21">Gonad</tissue>
    </source>
</reference>
<gene>
    <name evidence="21" type="ORF">OCBIM_22031915mg</name>
</gene>
<feature type="coiled-coil region" evidence="19">
    <location>
        <begin position="981"/>
        <end position="1081"/>
    </location>
</feature>
<dbReference type="PANTHER" id="PTHR18867">
    <property type="entry name" value="RAD50"/>
    <property type="match status" value="1"/>
</dbReference>
<dbReference type="GO" id="GO:0003691">
    <property type="term" value="F:double-stranded telomeric DNA binding"/>
    <property type="evidence" value="ECO:0007669"/>
    <property type="project" value="TreeGrafter"/>
</dbReference>
<evidence type="ECO:0000256" key="13">
    <source>
        <dbReference type="ARBA" id="ARBA00023054"/>
    </source>
</evidence>
<evidence type="ECO:0000256" key="2">
    <source>
        <dbReference type="ARBA" id="ARBA00004123"/>
    </source>
</evidence>
<evidence type="ECO:0000256" key="11">
    <source>
        <dbReference type="ARBA" id="ARBA00022840"/>
    </source>
</evidence>
<evidence type="ECO:0000256" key="4">
    <source>
        <dbReference type="ARBA" id="ARBA00009439"/>
    </source>
</evidence>
<dbReference type="GO" id="GO:0030870">
    <property type="term" value="C:Mre11 complex"/>
    <property type="evidence" value="ECO:0007669"/>
    <property type="project" value="InterPro"/>
</dbReference>
<keyword evidence="16" id="KW-0469">Meiosis</keyword>
<evidence type="ECO:0000256" key="17">
    <source>
        <dbReference type="ARBA" id="ARBA00049360"/>
    </source>
</evidence>
<feature type="coiled-coil region" evidence="19">
    <location>
        <begin position="273"/>
        <end position="350"/>
    </location>
</feature>
<dbReference type="InterPro" id="IPR038729">
    <property type="entry name" value="Rad50/SbcC_AAA"/>
</dbReference>
<dbReference type="InterPro" id="IPR027417">
    <property type="entry name" value="P-loop_NTPase"/>
</dbReference>
<evidence type="ECO:0000313" key="21">
    <source>
        <dbReference type="EMBL" id="KOF77598.1"/>
    </source>
</evidence>
<dbReference type="Gene3D" id="1.10.287.510">
    <property type="entry name" value="Helix hairpin bin"/>
    <property type="match status" value="1"/>
</dbReference>
<dbReference type="Pfam" id="PF13558">
    <property type="entry name" value="SbcC_Walker_B"/>
    <property type="match status" value="1"/>
</dbReference>
<feature type="coiled-coil region" evidence="19">
    <location>
        <begin position="398"/>
        <end position="450"/>
    </location>
</feature>
<proteinExistence type="inferred from homology"/>
<dbReference type="GO" id="GO:0000722">
    <property type="term" value="P:telomere maintenance via recombination"/>
    <property type="evidence" value="ECO:0007669"/>
    <property type="project" value="TreeGrafter"/>
</dbReference>
<comment type="cofactor">
    <cofactor evidence="1">
        <name>Zn(2+)</name>
        <dbReference type="ChEBI" id="CHEBI:29105"/>
    </cofactor>
</comment>
<evidence type="ECO:0000256" key="6">
    <source>
        <dbReference type="ARBA" id="ARBA00022723"/>
    </source>
</evidence>
<dbReference type="GO" id="GO:0043047">
    <property type="term" value="F:single-stranded telomeric DNA binding"/>
    <property type="evidence" value="ECO:0007669"/>
    <property type="project" value="TreeGrafter"/>
</dbReference>
<dbReference type="GO" id="GO:0007004">
    <property type="term" value="P:telomere maintenance via telomerase"/>
    <property type="evidence" value="ECO:0007669"/>
    <property type="project" value="TreeGrafter"/>
</dbReference>
<evidence type="ECO:0000256" key="7">
    <source>
        <dbReference type="ARBA" id="ARBA00022741"/>
    </source>
</evidence>
<keyword evidence="11" id="KW-0067">ATP-binding</keyword>
<evidence type="ECO:0000259" key="20">
    <source>
        <dbReference type="PROSITE" id="PS51131"/>
    </source>
</evidence>
<keyword evidence="13 19" id="KW-0175">Coiled coil</keyword>
<keyword evidence="6 18" id="KW-0479">Metal-binding</keyword>
<feature type="coiled-coil region" evidence="19">
    <location>
        <begin position="715"/>
        <end position="784"/>
    </location>
</feature>
<dbReference type="GO" id="GO:0005524">
    <property type="term" value="F:ATP binding"/>
    <property type="evidence" value="ECO:0007669"/>
    <property type="project" value="UniProtKB-KW"/>
</dbReference>
<dbReference type="Pfam" id="PF04423">
    <property type="entry name" value="Rad50_zn_hook"/>
    <property type="match status" value="1"/>
</dbReference>
<feature type="coiled-coil region" evidence="19">
    <location>
        <begin position="591"/>
        <end position="639"/>
    </location>
</feature>
<organism evidence="21">
    <name type="scientific">Octopus bimaculoides</name>
    <name type="common">California two-spotted octopus</name>
    <dbReference type="NCBI Taxonomy" id="37653"/>
    <lineage>
        <taxon>Eukaryota</taxon>
        <taxon>Metazoa</taxon>
        <taxon>Spiralia</taxon>
        <taxon>Lophotrochozoa</taxon>
        <taxon>Mollusca</taxon>
        <taxon>Cephalopoda</taxon>
        <taxon>Coleoidea</taxon>
        <taxon>Octopodiformes</taxon>
        <taxon>Octopoda</taxon>
        <taxon>Incirrata</taxon>
        <taxon>Octopodidae</taxon>
        <taxon>Octopus</taxon>
    </lineage>
</organism>
<dbReference type="PANTHER" id="PTHR18867:SF12">
    <property type="entry name" value="DNA REPAIR PROTEIN RAD50"/>
    <property type="match status" value="1"/>
</dbReference>
<accession>A0A0L8GKX7</accession>
<feature type="binding site" evidence="18">
    <location>
        <position position="684"/>
    </location>
    <ligand>
        <name>Zn(2+)</name>
        <dbReference type="ChEBI" id="CHEBI:29105"/>
    </ligand>
</feature>
<dbReference type="InterPro" id="IPR013134">
    <property type="entry name" value="Zn_hook_RAD50"/>
</dbReference>
<evidence type="ECO:0000256" key="15">
    <source>
        <dbReference type="ARBA" id="ARBA00023242"/>
    </source>
</evidence>
<dbReference type="SUPFAM" id="SSF75712">
    <property type="entry name" value="Rad50 coiled-coil Zn hook"/>
    <property type="match status" value="1"/>
</dbReference>
<keyword evidence="10 18" id="KW-0862">Zinc</keyword>
<comment type="similarity">
    <text evidence="4">Belongs to the SMC family. RAD50 subfamily.</text>
</comment>
<dbReference type="GO" id="GO:0006302">
    <property type="term" value="P:double-strand break repair"/>
    <property type="evidence" value="ECO:0007669"/>
    <property type="project" value="InterPro"/>
</dbReference>
<keyword evidence="8" id="KW-0227">DNA damage</keyword>
<dbReference type="Pfam" id="PF13476">
    <property type="entry name" value="AAA_23"/>
    <property type="match status" value="1"/>
</dbReference>
<dbReference type="SUPFAM" id="SSF52540">
    <property type="entry name" value="P-loop containing nucleoside triphosphate hydrolases"/>
    <property type="match status" value="2"/>
</dbReference>
<dbReference type="GO" id="GO:0016887">
    <property type="term" value="F:ATP hydrolysis activity"/>
    <property type="evidence" value="ECO:0007669"/>
    <property type="project" value="InterPro"/>
</dbReference>
<evidence type="ECO:0000256" key="1">
    <source>
        <dbReference type="ARBA" id="ARBA00001947"/>
    </source>
</evidence>
<dbReference type="Gene3D" id="3.40.50.300">
    <property type="entry name" value="P-loop containing nucleotide triphosphate hydrolases"/>
    <property type="match status" value="2"/>
</dbReference>
<evidence type="ECO:0000256" key="5">
    <source>
        <dbReference type="ARBA" id="ARBA00022454"/>
    </source>
</evidence>
<keyword evidence="9" id="KW-0378">Hydrolase</keyword>
<feature type="coiled-coil region" evidence="19">
    <location>
        <begin position="832"/>
        <end position="957"/>
    </location>
</feature>
<evidence type="ECO:0000256" key="12">
    <source>
        <dbReference type="ARBA" id="ARBA00022842"/>
    </source>
</evidence>
<dbReference type="InterPro" id="IPR004584">
    <property type="entry name" value="Rad50_eukaryotes"/>
</dbReference>
<dbReference type="FunFam" id="3.40.50.300:FF:000947">
    <property type="entry name" value="DNA repair protein RAD50"/>
    <property type="match status" value="1"/>
</dbReference>
<evidence type="ECO:0000256" key="19">
    <source>
        <dbReference type="SAM" id="Coils"/>
    </source>
</evidence>
<dbReference type="GO" id="GO:0051880">
    <property type="term" value="F:G-quadruplex DNA binding"/>
    <property type="evidence" value="ECO:0007669"/>
    <property type="project" value="TreeGrafter"/>
</dbReference>
<dbReference type="GO" id="GO:0070192">
    <property type="term" value="P:chromosome organization involved in meiotic cell cycle"/>
    <property type="evidence" value="ECO:0007669"/>
    <property type="project" value="TreeGrafter"/>
</dbReference>
<keyword evidence="5" id="KW-0158">Chromosome</keyword>
<dbReference type="NCBIfam" id="TIGR00606">
    <property type="entry name" value="rad50"/>
    <property type="match status" value="1"/>
</dbReference>
<feature type="coiled-coil region" evidence="19">
    <location>
        <begin position="214"/>
        <end position="248"/>
    </location>
</feature>
<sequence length="1322" mass="153436">MSIIIKMSIQGIRSFGPDDSDKQVIKFFCPLTLILGQNGTGKTTIIESLKYITTGDLPPGTKTNGAFVHDPKIAHEKEVKAQVKLYFKDIIQKDVIVSRAMIGTQKAKKVETRTLDGVITRRSPDGDKSLTQKCAEINREMITSLGVSKAVLENVIFCHQEEANWPLSEGKVLKEKFDAIFASTRYVKALESIRKYKQVQDASIKEKKTELKYLKEHKEKVTKFENDKSELEGRYAASKDLVKKMMEELEPIKEKIHGINVRSEEMYKLRNDIEVVQTERKHLQISVEELRKNIETEFEGSTAELQTMINKFEDNLQEKEDSLSEFNKKLDKLANENEGYEQEKSILLVEVGKLDQEAANNEENIQSRTDLVMQLATKYNIDDFDKNTIDNKTTKCFIEKLNNTHQQLMSDIKIEKKRFEENEQRIQQEMDGVKEKKVQLEQRIKMEEEITKKNIAEIQKCEYALQQMESSAKYLDEISADLKSAEKSLKATEESINVAELKKEIQNMSQEKKTLEEQFDELDGLLKKLHQHSTVQTQISMLDKEKTTKEEQIKKCKSRHETSIIHLLGEMPRNDLRGTLEEYVSKQSISVQKSTEKLDKLRQDLSSKETQKRMLLEDMRKRENELKKLEEKLQDACGEDTFEDSLQNIQLKLTQVQDLRGSLTGSEHFYKKFVVDLKKDSPCCPLCHRGFEQEQEIRELILELENKLRMVPSKLRKSEGDLEQYQNEYDTLQQLKPIKENLTLLSTTELPDIKNKLDSTNNAIVKLNKSIQEAEEDQQDLMSDESMAKSILPDILMIDRYLAEVKELNKKSRIQKSLISDVDMDSLGDRSLEDVSNEKDTIQSKLRSTNHELEHQRQKLSNYSDKVNELHSRVNSLNSEKLQIEKNLQEKIKLEENKADLHNQNVTHKASIKKLKEESKPLQASIDKLVDEKDSVTTRKEDKLEKRRKQAEEIQQKGVLQLKNYMSIILNYEKSGKAALLEEKQERCKCLNDKVELITNKRNQLQNNVSKIRKELSKEKVRKRELDDTLLLREKEKDIEELQKKVENLKKKLGDYGDSSLAEQLRSLKKKQEKLDREKDIAVGRQDGFQAQIFSINEELQSDMYKNAFQRYQHTLISLRTTEMANLDLQKYYAALDFAIMKYHNLKMKEINKIIRDLWRNTYKGNDIETIEIRSSEDESGIMKTRRNYNYHVVMIKGDAVIDMRARCSAGQKVLASIIIRLALAETFCINCGILTLDEPTTNLDQENIESLANALVDIIKNRQEQQNFQLVIITHDENFVQILSRLDTDRYYRVKKNENGCSRIKCLSVCNVDSDGDNDSH</sequence>
<comment type="subcellular location">
    <subcellularLocation>
        <location evidence="3">Chromosome</location>
    </subcellularLocation>
    <subcellularLocation>
        <location evidence="2">Nucleus</location>
    </subcellularLocation>
</comment>
<evidence type="ECO:0000256" key="3">
    <source>
        <dbReference type="ARBA" id="ARBA00004286"/>
    </source>
</evidence>
<dbReference type="OrthoDB" id="18797at2759"/>